<sequence length="304" mass="33467">MHFLPNKHITAMTFVLLSSVATPAALSAIAPEKVMHMPFEWDDTAVPVVSVEINGLRQSFSIDTGSEMGLHLTKEVMAQLPGLVPVEGKRRSIDLAGKVLFNEKFYIPQLSINGMTFKNVKGVTFSPWGLALNPKTAPRNSMVMGLDLFKEKAVLINYKSQLLSVADNTQALGINMADGWIALPLRLTPEGIELKISKNAKEYNMVLDTGATVSVFWKERLESAVVSLPCQTLIGDIEMEGCVASDFQLNEMGTKEISFNAVLLDGVFNQMDTDGLIGNNFLNKFAVLIDFPGQRLLIRKFKNT</sequence>
<dbReference type="AlphaFoldDB" id="A0A0T9QHQ0"/>
<dbReference type="EMBL" id="CQAW01000017">
    <property type="protein sequence ID" value="CNI11577.1"/>
    <property type="molecule type" value="Genomic_DNA"/>
</dbReference>
<dbReference type="Gene3D" id="2.40.70.10">
    <property type="entry name" value="Acid Proteases"/>
    <property type="match status" value="2"/>
</dbReference>
<evidence type="ECO:0000313" key="3">
    <source>
        <dbReference type="Proteomes" id="UP000041882"/>
    </source>
</evidence>
<proteinExistence type="predicted"/>
<keyword evidence="1" id="KW-0732">Signal</keyword>
<keyword evidence="3" id="KW-1185">Reference proteome</keyword>
<accession>A0A0T9QHQ0</accession>
<feature type="signal peptide" evidence="1">
    <location>
        <begin position="1"/>
        <end position="24"/>
    </location>
</feature>
<dbReference type="Proteomes" id="UP000041882">
    <property type="component" value="Unassembled WGS sequence"/>
</dbReference>
<name>A0A0T9QHQ0_9GAMM</name>
<feature type="chain" id="PRO_5006695426" description="Retroviral aspartyl protease" evidence="1">
    <location>
        <begin position="25"/>
        <end position="304"/>
    </location>
</feature>
<evidence type="ECO:0000313" key="2">
    <source>
        <dbReference type="EMBL" id="CNI11577.1"/>
    </source>
</evidence>
<dbReference type="RefSeq" id="WP_050115760.1">
    <property type="nucleotide sequence ID" value="NZ_CACVAB010000057.1"/>
</dbReference>
<dbReference type="Pfam" id="PF13650">
    <property type="entry name" value="Asp_protease_2"/>
    <property type="match status" value="1"/>
</dbReference>
<gene>
    <name evidence="2" type="ORF">ERS008472_03273</name>
</gene>
<evidence type="ECO:0008006" key="4">
    <source>
        <dbReference type="Google" id="ProtNLM"/>
    </source>
</evidence>
<organism evidence="2 3">
    <name type="scientific">Yersinia thracica</name>
    <dbReference type="NCBI Taxonomy" id="2890319"/>
    <lineage>
        <taxon>Bacteria</taxon>
        <taxon>Pseudomonadati</taxon>
        <taxon>Pseudomonadota</taxon>
        <taxon>Gammaproteobacteria</taxon>
        <taxon>Enterobacterales</taxon>
        <taxon>Yersiniaceae</taxon>
        <taxon>Yersinia</taxon>
    </lineage>
</organism>
<protein>
    <recommendedName>
        <fullName evidence="4">Retroviral aspartyl protease</fullName>
    </recommendedName>
</protein>
<reference evidence="3" key="1">
    <citation type="submission" date="2015-03" db="EMBL/GenBank/DDBJ databases">
        <authorList>
            <consortium name="Pathogen Informatics"/>
            <person name="Murphy D."/>
        </authorList>
    </citation>
    <scope>NUCLEOTIDE SEQUENCE [LARGE SCALE GENOMIC DNA]</scope>
    <source>
        <strain evidence="3">IP6945</strain>
    </source>
</reference>
<dbReference type="InterPro" id="IPR021109">
    <property type="entry name" value="Peptidase_aspartic_dom_sf"/>
</dbReference>
<evidence type="ECO:0000256" key="1">
    <source>
        <dbReference type="SAM" id="SignalP"/>
    </source>
</evidence>
<dbReference type="SUPFAM" id="SSF50630">
    <property type="entry name" value="Acid proteases"/>
    <property type="match status" value="1"/>
</dbReference>